<organism evidence="2 3">
    <name type="scientific">Paractinoplanes tereljensis</name>
    <dbReference type="NCBI Taxonomy" id="571912"/>
    <lineage>
        <taxon>Bacteria</taxon>
        <taxon>Bacillati</taxon>
        <taxon>Actinomycetota</taxon>
        <taxon>Actinomycetes</taxon>
        <taxon>Micromonosporales</taxon>
        <taxon>Micromonosporaceae</taxon>
        <taxon>Paractinoplanes</taxon>
    </lineage>
</organism>
<comment type="caution">
    <text evidence="2">The sequence shown here is derived from an EMBL/GenBank/DDBJ whole genome shotgun (WGS) entry which is preliminary data.</text>
</comment>
<sequence>MVSRSRAFAIACGWIVLALGSLAGLLALVVLLPESDPHESPGMFGSPGLVILVILIWAAILLPIALLGAGIWVARKPGNARTTAGLGAQAAAIGLGSATAAALGFLCLQGPLATLLA</sequence>
<proteinExistence type="predicted"/>
<evidence type="ECO:0000313" key="2">
    <source>
        <dbReference type="EMBL" id="GIF26050.1"/>
    </source>
</evidence>
<gene>
    <name evidence="2" type="ORF">Ate02nite_87800</name>
</gene>
<accession>A0A919NVP3</accession>
<name>A0A919NVP3_9ACTN</name>
<reference evidence="2" key="1">
    <citation type="submission" date="2021-01" db="EMBL/GenBank/DDBJ databases">
        <title>Whole genome shotgun sequence of Actinoplanes tereljensis NBRC 105297.</title>
        <authorList>
            <person name="Komaki H."/>
            <person name="Tamura T."/>
        </authorList>
    </citation>
    <scope>NUCLEOTIDE SEQUENCE</scope>
    <source>
        <strain evidence="2">NBRC 105297</strain>
    </source>
</reference>
<keyword evidence="1" id="KW-0472">Membrane</keyword>
<keyword evidence="3" id="KW-1185">Reference proteome</keyword>
<evidence type="ECO:0000256" key="1">
    <source>
        <dbReference type="SAM" id="Phobius"/>
    </source>
</evidence>
<keyword evidence="1" id="KW-0812">Transmembrane</keyword>
<feature type="transmembrane region" description="Helical" evidence="1">
    <location>
        <begin position="7"/>
        <end position="29"/>
    </location>
</feature>
<feature type="transmembrane region" description="Helical" evidence="1">
    <location>
        <begin position="49"/>
        <end position="74"/>
    </location>
</feature>
<dbReference type="RefSeq" id="WP_203813837.1">
    <property type="nucleotide sequence ID" value="NZ_BOMY01000055.1"/>
</dbReference>
<keyword evidence="1" id="KW-1133">Transmembrane helix</keyword>
<dbReference type="EMBL" id="BOMY01000055">
    <property type="protein sequence ID" value="GIF26050.1"/>
    <property type="molecule type" value="Genomic_DNA"/>
</dbReference>
<dbReference type="AlphaFoldDB" id="A0A919NVP3"/>
<feature type="transmembrane region" description="Helical" evidence="1">
    <location>
        <begin position="86"/>
        <end position="106"/>
    </location>
</feature>
<dbReference type="Proteomes" id="UP000623608">
    <property type="component" value="Unassembled WGS sequence"/>
</dbReference>
<evidence type="ECO:0000313" key="3">
    <source>
        <dbReference type="Proteomes" id="UP000623608"/>
    </source>
</evidence>
<protein>
    <submittedName>
        <fullName evidence="2">Uncharacterized protein</fullName>
    </submittedName>
</protein>